<sequence length="166" mass="18139">MRKVLLLTLLGFGTMAKAQIPQPDPDTTAKHFLIVASIKNLQEVSAGRQAAQKAMRPDVKMFGQMMEKDHGDAEQKLLALAKNLDMTLPSASTGGIQPDLELVNAGDKFDKLFVHGMVSGHGNTVQVFENYATVGKNPAVKAFAQEMLPKLKQHLAEIKAIEEKMK</sequence>
<dbReference type="PANTHER" id="PTHR38593:SF1">
    <property type="entry name" value="BLR2558 PROTEIN"/>
    <property type="match status" value="1"/>
</dbReference>
<dbReference type="PANTHER" id="PTHR38593">
    <property type="entry name" value="BLR2558 PROTEIN"/>
    <property type="match status" value="1"/>
</dbReference>
<dbReference type="OrthoDB" id="883203at2"/>
<keyword evidence="1" id="KW-0732">Signal</keyword>
<keyword evidence="4" id="KW-1185">Reference proteome</keyword>
<feature type="domain" description="DUF4142" evidence="2">
    <location>
        <begin position="28"/>
        <end position="161"/>
    </location>
</feature>
<dbReference type="RefSeq" id="WP_144250641.1">
    <property type="nucleotide sequence ID" value="NZ_VLPK01000007.1"/>
</dbReference>
<dbReference type="Proteomes" id="UP000318733">
    <property type="component" value="Unassembled WGS sequence"/>
</dbReference>
<dbReference type="EMBL" id="VLPK01000007">
    <property type="protein sequence ID" value="TSJ36350.1"/>
    <property type="molecule type" value="Genomic_DNA"/>
</dbReference>
<proteinExistence type="predicted"/>
<dbReference type="InterPro" id="IPR025419">
    <property type="entry name" value="DUF4142"/>
</dbReference>
<organism evidence="3 4">
    <name type="scientific">Mucilaginibacter corticis</name>
    <dbReference type="NCBI Taxonomy" id="2597670"/>
    <lineage>
        <taxon>Bacteria</taxon>
        <taxon>Pseudomonadati</taxon>
        <taxon>Bacteroidota</taxon>
        <taxon>Sphingobacteriia</taxon>
        <taxon>Sphingobacteriales</taxon>
        <taxon>Sphingobacteriaceae</taxon>
        <taxon>Mucilaginibacter</taxon>
    </lineage>
</organism>
<dbReference type="AlphaFoldDB" id="A0A556M8Y3"/>
<comment type="caution">
    <text evidence="3">The sequence shown here is derived from an EMBL/GenBank/DDBJ whole genome shotgun (WGS) entry which is preliminary data.</text>
</comment>
<evidence type="ECO:0000256" key="1">
    <source>
        <dbReference type="SAM" id="SignalP"/>
    </source>
</evidence>
<accession>A0A556M8Y3</accession>
<name>A0A556M8Y3_9SPHI</name>
<gene>
    <name evidence="3" type="ORF">FO440_22865</name>
</gene>
<protein>
    <submittedName>
        <fullName evidence="3">DUF4142 domain-containing protein</fullName>
    </submittedName>
</protein>
<evidence type="ECO:0000313" key="3">
    <source>
        <dbReference type="EMBL" id="TSJ36350.1"/>
    </source>
</evidence>
<reference evidence="3 4" key="1">
    <citation type="submission" date="2019-07" db="EMBL/GenBank/DDBJ databases">
        <authorList>
            <person name="Huq M.A."/>
        </authorList>
    </citation>
    <scope>NUCLEOTIDE SEQUENCE [LARGE SCALE GENOMIC DNA]</scope>
    <source>
        <strain evidence="3 4">MAH-19</strain>
    </source>
</reference>
<dbReference type="Gene3D" id="1.20.1260.10">
    <property type="match status" value="1"/>
</dbReference>
<feature type="signal peptide" evidence="1">
    <location>
        <begin position="1"/>
        <end position="18"/>
    </location>
</feature>
<dbReference type="InterPro" id="IPR012347">
    <property type="entry name" value="Ferritin-like"/>
</dbReference>
<feature type="chain" id="PRO_5021712103" evidence="1">
    <location>
        <begin position="19"/>
        <end position="166"/>
    </location>
</feature>
<dbReference type="Pfam" id="PF13628">
    <property type="entry name" value="DUF4142"/>
    <property type="match status" value="1"/>
</dbReference>
<evidence type="ECO:0000313" key="4">
    <source>
        <dbReference type="Proteomes" id="UP000318733"/>
    </source>
</evidence>
<evidence type="ECO:0000259" key="2">
    <source>
        <dbReference type="Pfam" id="PF13628"/>
    </source>
</evidence>